<reference evidence="1 2" key="1">
    <citation type="submission" date="2024-04" db="EMBL/GenBank/DDBJ databases">
        <title>Draft genome sequence of Thalassolituus maritimus NBRC 116585.</title>
        <authorList>
            <person name="Miyakawa T."/>
            <person name="Kusuya Y."/>
            <person name="Miura T."/>
        </authorList>
    </citation>
    <scope>NUCLEOTIDE SEQUENCE [LARGE SCALE GENOMIC DNA]</scope>
    <source>
        <strain evidence="1 2">5NW40-0001</strain>
    </source>
</reference>
<name>A0ABP9ZYL8_9GAMM</name>
<evidence type="ECO:0000313" key="1">
    <source>
        <dbReference type="EMBL" id="GAA6145229.1"/>
    </source>
</evidence>
<sequence>MIYHYTYESRVPVSPQVAWEWITSVEGISKEMSPLLRMTAPKGVKKLRM</sequence>
<dbReference type="EMBL" id="BAABWH010000003">
    <property type="protein sequence ID" value="GAA6145229.1"/>
    <property type="molecule type" value="Genomic_DNA"/>
</dbReference>
<proteinExistence type="predicted"/>
<protein>
    <submittedName>
        <fullName evidence="1">Uncharacterized protein</fullName>
    </submittedName>
</protein>
<dbReference type="Proteomes" id="UP001481413">
    <property type="component" value="Unassembled WGS sequence"/>
</dbReference>
<organism evidence="1 2">
    <name type="scientific">Thalassolituus maritimus</name>
    <dbReference type="NCBI Taxonomy" id="484498"/>
    <lineage>
        <taxon>Bacteria</taxon>
        <taxon>Pseudomonadati</taxon>
        <taxon>Pseudomonadota</taxon>
        <taxon>Gammaproteobacteria</taxon>
        <taxon>Oceanospirillales</taxon>
        <taxon>Oceanospirillaceae</taxon>
        <taxon>Thalassolituus</taxon>
    </lineage>
</organism>
<comment type="caution">
    <text evidence="1">The sequence shown here is derived from an EMBL/GenBank/DDBJ whole genome shotgun (WGS) entry which is preliminary data.</text>
</comment>
<gene>
    <name evidence="1" type="ORF">NBRC116585_13470</name>
</gene>
<accession>A0ABP9ZYL8</accession>
<evidence type="ECO:0000313" key="2">
    <source>
        <dbReference type="Proteomes" id="UP001481413"/>
    </source>
</evidence>
<keyword evidence="2" id="KW-1185">Reference proteome</keyword>